<feature type="region of interest" description="Disordered" evidence="1">
    <location>
        <begin position="157"/>
        <end position="180"/>
    </location>
</feature>
<sequence>MTIEPPRSGQPAPSLSGSVPAQPSPPETTPPPETAPLPSPAPAPETSPLPEPAPAPEVAPSLEPPAVPTGSSGPATVPPGGSAPSSESSGGETSAAKSDDKDSHQTKVRIDTPGATIEIEANEPLSEVVATALRLFHEAGGWPQVPYRSAGFAQAERRDTLPVQPSSMPYGPGSYPIQMP</sequence>
<gene>
    <name evidence="2" type="ORF">V1633_06540</name>
</gene>
<feature type="compositionally biased region" description="Low complexity" evidence="1">
    <location>
        <begin position="165"/>
        <end position="180"/>
    </location>
</feature>
<name>A0ABU7RNQ9_9ACTN</name>
<keyword evidence="3" id="KW-1185">Reference proteome</keyword>
<feature type="compositionally biased region" description="Basic and acidic residues" evidence="1">
    <location>
        <begin position="97"/>
        <end position="110"/>
    </location>
</feature>
<dbReference type="RefSeq" id="WP_331213280.1">
    <property type="nucleotide sequence ID" value="NZ_JAZGQK010000006.1"/>
</dbReference>
<organism evidence="2 3">
    <name type="scientific">Plantactinospora sonchi</name>
    <dbReference type="NCBI Taxonomy" id="1544735"/>
    <lineage>
        <taxon>Bacteria</taxon>
        <taxon>Bacillati</taxon>
        <taxon>Actinomycetota</taxon>
        <taxon>Actinomycetes</taxon>
        <taxon>Micromonosporales</taxon>
        <taxon>Micromonosporaceae</taxon>
        <taxon>Plantactinospora</taxon>
    </lineage>
</organism>
<protein>
    <submittedName>
        <fullName evidence="2">Uncharacterized protein</fullName>
    </submittedName>
</protein>
<accession>A0ABU7RNQ9</accession>
<evidence type="ECO:0000313" key="3">
    <source>
        <dbReference type="Proteomes" id="UP001332243"/>
    </source>
</evidence>
<feature type="region of interest" description="Disordered" evidence="1">
    <location>
        <begin position="1"/>
        <end position="115"/>
    </location>
</feature>
<evidence type="ECO:0000256" key="1">
    <source>
        <dbReference type="SAM" id="MobiDB-lite"/>
    </source>
</evidence>
<proteinExistence type="predicted"/>
<feature type="compositionally biased region" description="Low complexity" evidence="1">
    <location>
        <begin position="78"/>
        <end position="96"/>
    </location>
</feature>
<comment type="caution">
    <text evidence="2">The sequence shown here is derived from an EMBL/GenBank/DDBJ whole genome shotgun (WGS) entry which is preliminary data.</text>
</comment>
<reference evidence="2 3" key="1">
    <citation type="submission" date="2024-01" db="EMBL/GenBank/DDBJ databases">
        <title>Genome insights into Plantactinospora sonchi sp. nov.</title>
        <authorList>
            <person name="Wang L."/>
        </authorList>
    </citation>
    <scope>NUCLEOTIDE SEQUENCE [LARGE SCALE GENOMIC DNA]</scope>
    <source>
        <strain evidence="2 3">NEAU-QY2</strain>
    </source>
</reference>
<feature type="compositionally biased region" description="Pro residues" evidence="1">
    <location>
        <begin position="22"/>
        <end position="67"/>
    </location>
</feature>
<dbReference type="Proteomes" id="UP001332243">
    <property type="component" value="Unassembled WGS sequence"/>
</dbReference>
<dbReference type="EMBL" id="JAZGQK010000006">
    <property type="protein sequence ID" value="MEE6258151.1"/>
    <property type="molecule type" value="Genomic_DNA"/>
</dbReference>
<evidence type="ECO:0000313" key="2">
    <source>
        <dbReference type="EMBL" id="MEE6258151.1"/>
    </source>
</evidence>